<dbReference type="OrthoDB" id="10259024at2759"/>
<feature type="compositionally biased region" description="Basic and acidic residues" evidence="8">
    <location>
        <begin position="1183"/>
        <end position="1199"/>
    </location>
</feature>
<keyword evidence="6 7" id="KW-0175">Coiled coil</keyword>
<comment type="similarity">
    <text evidence="2">Belongs to the VPS54 family.</text>
</comment>
<feature type="region of interest" description="Disordered" evidence="8">
    <location>
        <begin position="619"/>
        <end position="663"/>
    </location>
</feature>
<feature type="compositionally biased region" description="Low complexity" evidence="8">
    <location>
        <begin position="35"/>
        <end position="50"/>
    </location>
</feature>
<evidence type="ECO:0000256" key="6">
    <source>
        <dbReference type="ARBA" id="ARBA00023054"/>
    </source>
</evidence>
<evidence type="ECO:0000256" key="8">
    <source>
        <dbReference type="SAM" id="MobiDB-lite"/>
    </source>
</evidence>
<dbReference type="GO" id="GO:0019905">
    <property type="term" value="F:syntaxin binding"/>
    <property type="evidence" value="ECO:0007669"/>
    <property type="project" value="TreeGrafter"/>
</dbReference>
<dbReference type="AlphaFoldDB" id="A0A1B8GL81"/>
<accession>A0A1B8GL81</accession>
<dbReference type="GO" id="GO:0042147">
    <property type="term" value="P:retrograde transport, endosome to Golgi"/>
    <property type="evidence" value="ECO:0007669"/>
    <property type="project" value="InterPro"/>
</dbReference>
<feature type="domain" description="Vacuolar protein sorting-associated protein 54 C-terminal" evidence="9">
    <location>
        <begin position="841"/>
        <end position="974"/>
    </location>
</feature>
<sequence length="1199" mass="130003">MSASNPRKSPGSSTSPPSHGQSQSEYAFPRYDPPSRNSSTTRYNSRRLSTASSVTSIGGALDSSSGPWSETVREAGQNAISTLLQPPIVRTGLIAHTSAPASSAHKPPTARDIPPVTLTNIPHIDPAVFKPYLAQISALSNSLQRAKDSEDEEGLRIIRRGSNKSDEFADLLESNDNGRPDISRKSSLASLSSLAPNDSQSPRRRSSAGPGKRAAQGPAPLATIPTVYFDDDFRLENPRIFDVVSERSEVVRPVPGAPEERKQSNGNVAGPRKALATNAILQEKLSWYMDTIEVHLISAISTASYSFFAALGSLRELHSEAADSVARIKQLRDELDELDKEMALGGMEIVKQRRRRENLKQLADAVQQLKSVVAGLGLCESYVESEEVERALDAIDALERLIHGEQLNGDAKVLDVPEQDQLRDLSGATALQGVDNDLTVLRFRIGKTFESRFIKSMLGDIRQHIESTPVNDTLQRWSNASQRTRGGHNREKSAFPSYLTTNNEFRADLLSNINGLYRANHTSSATTAYRDAVLHEIKSIIKRPLPSSNDDDTDSVMSMSTVGGNKPRSQQDRSAILARNLRNLDPESAEETLVKIYIGVGETLRRVGTQVKVLLDVTSTLDGSSPGSPPPGSPSMGGPRSPPRTPNLGSIEDRVSGGKATEERRHIQEELHQALDMSNLLGQAVDIAQNQIVKVLRVRTEQSVRQQPTRFLRYFTLNLLFANECEAVSGRSGTVLKNVVNNQIKDFIQLLSNSQQQALAQGMDADLWAAKDFTESDGVYLERILEGSDRDPAAWSIGSKVWLPYDESNDSTLPNGAPTPADPSQTASAREKIRPATIEAETFLLPSSAIICLRGLSPYLELITGIPSLTSDVSPLLLAYIQLFNSRCTQLILGAGATKIVGLKNITTKHLALASRALGFVATLIPHLREFVRRHLGAGASAAGLMGDFDKVRRALQEHQASISEKLVEIMAGRATLHLRAMRAIVWDDDSAGDKAVSAYMDTLTKETGTLHRVLSKHMPEETVLGIMEPVFGSYMEQLGKAFREAPVTTERGKERMLRDAQHFAAKISKLDGAGDLGDSILTTATNRTLPVAEVPVVATTHATTEVAATTSPEPPLPPTPVVEISGSPPNPPLPISPDEVVSEVVNGDIAVANGVVESETLIIESPGVDSEEAAEVEVEAEEGTKDEKEVEEKAAEKK</sequence>
<dbReference type="GO" id="GO:0006896">
    <property type="term" value="P:Golgi to vacuole transport"/>
    <property type="evidence" value="ECO:0007669"/>
    <property type="project" value="TreeGrafter"/>
</dbReference>
<evidence type="ECO:0000256" key="2">
    <source>
        <dbReference type="ARBA" id="ARBA00009150"/>
    </source>
</evidence>
<evidence type="ECO:0000256" key="3">
    <source>
        <dbReference type="ARBA" id="ARBA00022448"/>
    </source>
</evidence>
<reference evidence="10 11" key="1">
    <citation type="submission" date="2016-03" db="EMBL/GenBank/DDBJ databases">
        <title>Comparative genomics of Pseudogymnoascus destructans, the fungus causing white-nose syndrome of bats.</title>
        <authorList>
            <person name="Palmer J.M."/>
            <person name="Drees K.P."/>
            <person name="Foster J.T."/>
            <person name="Lindner D.L."/>
        </authorList>
    </citation>
    <scope>NUCLEOTIDE SEQUENCE [LARGE SCALE GENOMIC DNA]</scope>
    <source>
        <strain evidence="10 11">UAMH 10579</strain>
    </source>
</reference>
<feature type="region of interest" description="Disordered" evidence="8">
    <location>
        <begin position="543"/>
        <end position="572"/>
    </location>
</feature>
<feature type="region of interest" description="Disordered" evidence="8">
    <location>
        <begin position="1"/>
        <end position="73"/>
    </location>
</feature>
<feature type="compositionally biased region" description="Polar residues" evidence="8">
    <location>
        <begin position="51"/>
        <end position="68"/>
    </location>
</feature>
<evidence type="ECO:0000256" key="4">
    <source>
        <dbReference type="ARBA" id="ARBA00022927"/>
    </source>
</evidence>
<dbReference type="PANTHER" id="PTHR12965:SF0">
    <property type="entry name" value="VACUOLAR PROTEIN SORTING-ASSOCIATED PROTEIN 54"/>
    <property type="match status" value="1"/>
</dbReference>
<organism evidence="10 11">
    <name type="scientific">Pseudogymnoascus verrucosus</name>
    <dbReference type="NCBI Taxonomy" id="342668"/>
    <lineage>
        <taxon>Eukaryota</taxon>
        <taxon>Fungi</taxon>
        <taxon>Dikarya</taxon>
        <taxon>Ascomycota</taxon>
        <taxon>Pezizomycotina</taxon>
        <taxon>Leotiomycetes</taxon>
        <taxon>Thelebolales</taxon>
        <taxon>Thelebolaceae</taxon>
        <taxon>Pseudogymnoascus</taxon>
    </lineage>
</organism>
<dbReference type="RefSeq" id="XP_018130332.1">
    <property type="nucleotide sequence ID" value="XM_018274845.2"/>
</dbReference>
<evidence type="ECO:0000256" key="7">
    <source>
        <dbReference type="SAM" id="Coils"/>
    </source>
</evidence>
<evidence type="ECO:0000256" key="5">
    <source>
        <dbReference type="ARBA" id="ARBA00023034"/>
    </source>
</evidence>
<gene>
    <name evidence="10" type="ORF">VE01_05381</name>
</gene>
<dbReference type="InterPro" id="IPR012501">
    <property type="entry name" value="Vps54_C"/>
</dbReference>
<evidence type="ECO:0000313" key="11">
    <source>
        <dbReference type="Proteomes" id="UP000091956"/>
    </source>
</evidence>
<feature type="compositionally biased region" description="Low complexity" evidence="8">
    <location>
        <begin position="186"/>
        <end position="195"/>
    </location>
</feature>
<keyword evidence="11" id="KW-1185">Reference proteome</keyword>
<dbReference type="PANTHER" id="PTHR12965">
    <property type="entry name" value="VACUOLAR PROTEIN SORTING 54"/>
    <property type="match status" value="1"/>
</dbReference>
<name>A0A1B8GL81_9PEZI</name>
<dbReference type="GO" id="GO:0015031">
    <property type="term" value="P:protein transport"/>
    <property type="evidence" value="ECO:0007669"/>
    <property type="project" value="UniProtKB-KW"/>
</dbReference>
<comment type="subcellular location">
    <subcellularLocation>
        <location evidence="1">Golgi apparatus</location>
        <location evidence="1">trans-Golgi network</location>
    </subcellularLocation>
</comment>
<evidence type="ECO:0000313" key="10">
    <source>
        <dbReference type="EMBL" id="OBT96599.1"/>
    </source>
</evidence>
<dbReference type="GeneID" id="28838767"/>
<keyword evidence="4" id="KW-0653">Protein transport</keyword>
<proteinExistence type="inferred from homology"/>
<dbReference type="InterPro" id="IPR039745">
    <property type="entry name" value="Vps54"/>
</dbReference>
<feature type="region of interest" description="Disordered" evidence="8">
    <location>
        <begin position="1163"/>
        <end position="1199"/>
    </location>
</feature>
<feature type="compositionally biased region" description="Low complexity" evidence="8">
    <location>
        <begin position="9"/>
        <end position="24"/>
    </location>
</feature>
<reference evidence="11" key="2">
    <citation type="journal article" date="2018" name="Nat. Commun.">
        <title>Extreme sensitivity to ultraviolet light in the fungal pathogen causing white-nose syndrome of bats.</title>
        <authorList>
            <person name="Palmer J.M."/>
            <person name="Drees K.P."/>
            <person name="Foster J.T."/>
            <person name="Lindner D.L."/>
        </authorList>
    </citation>
    <scope>NUCLEOTIDE SEQUENCE [LARGE SCALE GENOMIC DNA]</scope>
    <source>
        <strain evidence="11">UAMH 10579</strain>
    </source>
</reference>
<evidence type="ECO:0000259" key="9">
    <source>
        <dbReference type="Pfam" id="PF07928"/>
    </source>
</evidence>
<dbReference type="GO" id="GO:0005829">
    <property type="term" value="C:cytosol"/>
    <property type="evidence" value="ECO:0007669"/>
    <property type="project" value="GOC"/>
</dbReference>
<dbReference type="GO" id="GO:0000938">
    <property type="term" value="C:GARP complex"/>
    <property type="evidence" value="ECO:0007669"/>
    <property type="project" value="InterPro"/>
</dbReference>
<dbReference type="STRING" id="342668.A0A1B8GL81"/>
<dbReference type="EMBL" id="KV460227">
    <property type="protein sequence ID" value="OBT96599.1"/>
    <property type="molecule type" value="Genomic_DNA"/>
</dbReference>
<dbReference type="Proteomes" id="UP000091956">
    <property type="component" value="Unassembled WGS sequence"/>
</dbReference>
<feature type="compositionally biased region" description="Acidic residues" evidence="8">
    <location>
        <begin position="1170"/>
        <end position="1182"/>
    </location>
</feature>
<feature type="compositionally biased region" description="Basic and acidic residues" evidence="8">
    <location>
        <begin position="651"/>
        <end position="663"/>
    </location>
</feature>
<feature type="coiled-coil region" evidence="7">
    <location>
        <begin position="314"/>
        <end position="369"/>
    </location>
</feature>
<feature type="region of interest" description="Disordered" evidence="8">
    <location>
        <begin position="809"/>
        <end position="830"/>
    </location>
</feature>
<feature type="region of interest" description="Disordered" evidence="8">
    <location>
        <begin position="169"/>
        <end position="219"/>
    </location>
</feature>
<protein>
    <recommendedName>
        <fullName evidence="9">Vacuolar protein sorting-associated protein 54 C-terminal domain-containing protein</fullName>
    </recommendedName>
</protein>
<keyword evidence="5" id="KW-0333">Golgi apparatus</keyword>
<evidence type="ECO:0000256" key="1">
    <source>
        <dbReference type="ARBA" id="ARBA00004601"/>
    </source>
</evidence>
<dbReference type="Pfam" id="PF07928">
    <property type="entry name" value="Vps54"/>
    <property type="match status" value="1"/>
</dbReference>
<keyword evidence="3" id="KW-0813">Transport</keyword>